<dbReference type="RefSeq" id="WP_092627301.1">
    <property type="nucleotide sequence ID" value="NZ_FNFM01000004.1"/>
</dbReference>
<dbReference type="Gene3D" id="3.90.1140.10">
    <property type="entry name" value="Cyclic phosphodiesterase"/>
    <property type="match status" value="1"/>
</dbReference>
<dbReference type="Pfam" id="PF13563">
    <property type="entry name" value="2_5_RNA_ligase2"/>
    <property type="match status" value="1"/>
</dbReference>
<dbReference type="OrthoDB" id="9787070at2"/>
<gene>
    <name evidence="1" type="ORF">SAMN04487820_10467</name>
</gene>
<reference evidence="2" key="1">
    <citation type="submission" date="2016-10" db="EMBL/GenBank/DDBJ databases">
        <authorList>
            <person name="Varghese N."/>
            <person name="Submissions S."/>
        </authorList>
    </citation>
    <scope>NUCLEOTIDE SEQUENCE [LARGE SCALE GENOMIC DNA]</scope>
    <source>
        <strain evidence="2">DSM 45460</strain>
    </source>
</reference>
<evidence type="ECO:0000313" key="1">
    <source>
        <dbReference type="EMBL" id="SDK06339.1"/>
    </source>
</evidence>
<sequence length="192" mass="21065">MRLFTAFWPSEAAVAHLAAVLHENRRGKWSGGAERTRGFRPIPPRRWHMTLCFHGDDADPDTVAARLRAGVAELHESEPEFAVPPLCLAGAGTFRGALWVGVAPENEVDSGGVAPVLRRVALLAGADVRRFRPHVTVARWSGGRVEPDRLTDRLNSYVGPAWSAGSLDVVASERHSGMLTYRTVYRVPLNPR</sequence>
<dbReference type="SUPFAM" id="SSF55144">
    <property type="entry name" value="LigT-like"/>
    <property type="match status" value="1"/>
</dbReference>
<dbReference type="AlphaFoldDB" id="A0A1G8YU23"/>
<organism evidence="1 2">
    <name type="scientific">Actinopolyspora mzabensis</name>
    <dbReference type="NCBI Taxonomy" id="995066"/>
    <lineage>
        <taxon>Bacteria</taxon>
        <taxon>Bacillati</taxon>
        <taxon>Actinomycetota</taxon>
        <taxon>Actinomycetes</taxon>
        <taxon>Actinopolysporales</taxon>
        <taxon>Actinopolysporaceae</taxon>
        <taxon>Actinopolyspora</taxon>
    </lineage>
</organism>
<dbReference type="GO" id="GO:0016874">
    <property type="term" value="F:ligase activity"/>
    <property type="evidence" value="ECO:0007669"/>
    <property type="project" value="UniProtKB-KW"/>
</dbReference>
<name>A0A1G8YU23_ACTMZ</name>
<protein>
    <submittedName>
        <fullName evidence="1">2'-5' RNA ligase</fullName>
    </submittedName>
</protein>
<dbReference type="InterPro" id="IPR009097">
    <property type="entry name" value="Cyclic_Pdiesterase"/>
</dbReference>
<dbReference type="Proteomes" id="UP000199213">
    <property type="component" value="Unassembled WGS sequence"/>
</dbReference>
<keyword evidence="1" id="KW-0436">Ligase</keyword>
<dbReference type="EMBL" id="FNFM01000004">
    <property type="protein sequence ID" value="SDK06339.1"/>
    <property type="molecule type" value="Genomic_DNA"/>
</dbReference>
<evidence type="ECO:0000313" key="2">
    <source>
        <dbReference type="Proteomes" id="UP000199213"/>
    </source>
</evidence>
<accession>A0A1G8YU23</accession>
<proteinExistence type="predicted"/>
<keyword evidence="2" id="KW-1185">Reference proteome</keyword>